<organism evidence="2">
    <name type="scientific">Darwinula stevensoni</name>
    <dbReference type="NCBI Taxonomy" id="69355"/>
    <lineage>
        <taxon>Eukaryota</taxon>
        <taxon>Metazoa</taxon>
        <taxon>Ecdysozoa</taxon>
        <taxon>Arthropoda</taxon>
        <taxon>Crustacea</taxon>
        <taxon>Oligostraca</taxon>
        <taxon>Ostracoda</taxon>
        <taxon>Podocopa</taxon>
        <taxon>Podocopida</taxon>
        <taxon>Darwinulocopina</taxon>
        <taxon>Darwinuloidea</taxon>
        <taxon>Darwinulidae</taxon>
        <taxon>Darwinula</taxon>
    </lineage>
</organism>
<name>A0A7R8XEP0_9CRUS</name>
<dbReference type="EMBL" id="LR900476">
    <property type="protein sequence ID" value="CAD7245808.1"/>
    <property type="molecule type" value="Genomic_DNA"/>
</dbReference>
<dbReference type="Proteomes" id="UP000677054">
    <property type="component" value="Unassembled WGS sequence"/>
</dbReference>
<gene>
    <name evidence="2" type="ORF">DSTB1V02_LOCUS5674</name>
</gene>
<dbReference type="EMBL" id="CAJPEV010000959">
    <property type="protein sequence ID" value="CAG0889772.1"/>
    <property type="molecule type" value="Genomic_DNA"/>
</dbReference>
<evidence type="ECO:0000256" key="1">
    <source>
        <dbReference type="SAM" id="MobiDB-lite"/>
    </source>
</evidence>
<dbReference type="PANTHER" id="PTHR31649">
    <property type="entry name" value="AGAP009604-PA"/>
    <property type="match status" value="1"/>
</dbReference>
<evidence type="ECO:0000313" key="2">
    <source>
        <dbReference type="EMBL" id="CAD7245808.1"/>
    </source>
</evidence>
<accession>A0A7R8XEP0</accession>
<proteinExistence type="predicted"/>
<protein>
    <submittedName>
        <fullName evidence="2">Uncharacterized protein</fullName>
    </submittedName>
</protein>
<keyword evidence="3" id="KW-1185">Reference proteome</keyword>
<dbReference type="OrthoDB" id="1925699at2759"/>
<dbReference type="InterPro" id="IPR006616">
    <property type="entry name" value="DM9_repeat"/>
</dbReference>
<feature type="region of interest" description="Disordered" evidence="1">
    <location>
        <begin position="289"/>
        <end position="315"/>
    </location>
</feature>
<dbReference type="SMART" id="SM00696">
    <property type="entry name" value="DM9"/>
    <property type="match status" value="4"/>
</dbReference>
<feature type="region of interest" description="Disordered" evidence="1">
    <location>
        <begin position="654"/>
        <end position="695"/>
    </location>
</feature>
<dbReference type="PANTHER" id="PTHR31649:SF1">
    <property type="entry name" value="FARNESOIC ACID O-METHYL TRANSFERASE DOMAIN-CONTAINING PROTEIN"/>
    <property type="match status" value="1"/>
</dbReference>
<dbReference type="Pfam" id="PF11901">
    <property type="entry name" value="DM9"/>
    <property type="match status" value="2"/>
</dbReference>
<evidence type="ECO:0000313" key="3">
    <source>
        <dbReference type="Proteomes" id="UP000677054"/>
    </source>
</evidence>
<sequence length="695" mass="77820">MHNWIFRFSPPLTMHRIEKLNKEYMEKFIIYICKGNGETESFPFTMKLFNIVVYVFSFPVGYEGNQIGYLTKKMRRFDHLGKDLKLSGVLEIFLREPNIQECIWKCDVNEQKNKGCDGVNYNPDFGDCELVASGSSGLILDRGWLAYSSLHHRKFPKVAEWVTAGRGKFPVGAMEGGKTSSGEILYIGRTRHESNVLPCKLHPSKSACYVPYGGKEIAKDTYKVLVNITKGNLDWVAASGGSVPKGALLGGRTAGGEPLFICRCMHEEDFICGKSSICTSPAVPFLGTTRRRGEIPPRGAEYDADENAEKDSGDAEGTRIYLETRHLPDAFHARTIHHVFPMTDVVLHINLSLNACSEVELQEANERNTGIAFDEENTFVEITILQQEQLKRKDKRRFYKETESVPFTMKFSDVVVFVLSFRIGNGENEMEGWMKKMRRFDLLEKDFKLSGVLEIFLQQPNIQECIWKCDINEHKGGGCDGVNYNPEMGDCELDASGPSGLIRDSGWMAYSSLNHRKFPKVAEWVTASNGKFPVGAMEGGKTGDGEKLYVGRTKHESEILPCKLHPSHGFCFAPYGGKEFKKDTYEVLVNITKSNLDWVAASGGSVPVGALLGGRTAGGEPLFICRCMHEKDFICGKASRDLQFYPGSVTSETLRETTTSDLPHRKRHRHLSDTSSSSSDSGPELFVEWTKKPND</sequence>
<reference evidence="2" key="1">
    <citation type="submission" date="2020-11" db="EMBL/GenBank/DDBJ databases">
        <authorList>
            <person name="Tran Van P."/>
        </authorList>
    </citation>
    <scope>NUCLEOTIDE SEQUENCE</scope>
</reference>
<dbReference type="AlphaFoldDB" id="A0A7R8XEP0"/>